<organism evidence="3 4">
    <name type="scientific">Pseudovibrio brasiliensis</name>
    <dbReference type="NCBI Taxonomy" id="1898042"/>
    <lineage>
        <taxon>Bacteria</taxon>
        <taxon>Pseudomonadati</taxon>
        <taxon>Pseudomonadota</taxon>
        <taxon>Alphaproteobacteria</taxon>
        <taxon>Hyphomicrobiales</taxon>
        <taxon>Stappiaceae</taxon>
        <taxon>Pseudovibrio</taxon>
    </lineage>
</organism>
<dbReference type="EMBL" id="CP074126">
    <property type="protein sequence ID" value="QUS56542.1"/>
    <property type="molecule type" value="Genomic_DNA"/>
</dbReference>
<keyword evidence="1" id="KW-0472">Membrane</keyword>
<feature type="transmembrane region" description="Helical" evidence="1">
    <location>
        <begin position="271"/>
        <end position="290"/>
    </location>
</feature>
<gene>
    <name evidence="3" type="ORF">KGB56_03640</name>
</gene>
<evidence type="ECO:0000256" key="1">
    <source>
        <dbReference type="SAM" id="Phobius"/>
    </source>
</evidence>
<feature type="domain" description="EamA" evidence="2">
    <location>
        <begin position="13"/>
        <end position="141"/>
    </location>
</feature>
<feature type="transmembrane region" description="Helical" evidence="1">
    <location>
        <begin position="40"/>
        <end position="65"/>
    </location>
</feature>
<feature type="transmembrane region" description="Helical" evidence="1">
    <location>
        <begin position="186"/>
        <end position="209"/>
    </location>
</feature>
<evidence type="ECO:0000313" key="4">
    <source>
        <dbReference type="Proteomes" id="UP000680706"/>
    </source>
</evidence>
<feature type="transmembrane region" description="Helical" evidence="1">
    <location>
        <begin position="125"/>
        <end position="143"/>
    </location>
</feature>
<dbReference type="InterPro" id="IPR037185">
    <property type="entry name" value="EmrE-like"/>
</dbReference>
<feature type="transmembrane region" description="Helical" evidence="1">
    <location>
        <begin position="97"/>
        <end position="118"/>
    </location>
</feature>
<dbReference type="PANTHER" id="PTHR22911">
    <property type="entry name" value="ACYL-MALONYL CONDENSING ENZYME-RELATED"/>
    <property type="match status" value="1"/>
</dbReference>
<feature type="transmembrane region" description="Helical" evidence="1">
    <location>
        <begin position="215"/>
        <end position="234"/>
    </location>
</feature>
<dbReference type="Pfam" id="PF00892">
    <property type="entry name" value="EamA"/>
    <property type="match status" value="2"/>
</dbReference>
<feature type="domain" description="EamA" evidence="2">
    <location>
        <begin position="154"/>
        <end position="287"/>
    </location>
</feature>
<keyword evidence="1" id="KW-0812">Transmembrane</keyword>
<accession>A0ABX8AN77</accession>
<dbReference type="Proteomes" id="UP000680706">
    <property type="component" value="Chromosome"/>
</dbReference>
<feature type="transmembrane region" description="Helical" evidence="1">
    <location>
        <begin position="72"/>
        <end position="91"/>
    </location>
</feature>
<name>A0ABX8AN77_9HYPH</name>
<feature type="transmembrane region" description="Helical" evidence="1">
    <location>
        <begin position="246"/>
        <end position="265"/>
    </location>
</feature>
<keyword evidence="1" id="KW-1133">Transmembrane helix</keyword>
<protein>
    <submittedName>
        <fullName evidence="3">DMT family transporter</fullName>
    </submittedName>
</protein>
<evidence type="ECO:0000259" key="2">
    <source>
        <dbReference type="Pfam" id="PF00892"/>
    </source>
</evidence>
<keyword evidence="4" id="KW-1185">Reference proteome</keyword>
<feature type="transmembrane region" description="Helical" evidence="1">
    <location>
        <begin position="155"/>
        <end position="174"/>
    </location>
</feature>
<proteinExistence type="predicted"/>
<dbReference type="SUPFAM" id="SSF103481">
    <property type="entry name" value="Multidrug resistance efflux transporter EmrE"/>
    <property type="match status" value="2"/>
</dbReference>
<evidence type="ECO:0000313" key="3">
    <source>
        <dbReference type="EMBL" id="QUS56542.1"/>
    </source>
</evidence>
<dbReference type="Gene3D" id="1.10.3730.20">
    <property type="match status" value="1"/>
</dbReference>
<dbReference type="InterPro" id="IPR000620">
    <property type="entry name" value="EamA_dom"/>
</dbReference>
<reference evidence="3 4" key="1">
    <citation type="journal article" date="2021" name="Angew. Chem. Int. Ed. Engl.">
        <title>A novel family of nonribosomal peptides modulate collective behavior in Pseudovibrio bacteria isolated from marine sponges.</title>
        <authorList>
            <person name="Ioca L.P."/>
            <person name="Dai Y."/>
            <person name="Kunakom S."/>
            <person name="Diaz-Espinosa J."/>
            <person name="Krunic A."/>
            <person name="Crnkovic C.M."/>
            <person name="Orjala J."/>
            <person name="Sanchez L.M."/>
            <person name="Ferreira A.G."/>
            <person name="Berlinck R.G.S."/>
            <person name="Eustaquio A.S."/>
        </authorList>
    </citation>
    <scope>NUCLEOTIDE SEQUENCE [LARGE SCALE GENOMIC DNA]</scope>
    <source>
        <strain evidence="3 4">Ab134</strain>
    </source>
</reference>
<sequence length="299" mass="31809">MNVLMLRRSAGFWGTLCVLGAASGFGTTPMFSRLAFEDGLTVSVVVFFRYFLPCLVFSYCFLGLLRRWKHAFPFFACGAAMAVGTYGYAIGIRDMDIAMAAIIFFSFPIFVTLFKFLLFKSRPSGVEYITLGLILAAVALVAGPVDLEQVPLSSLLITFTAPAAYASVLLVVSIPTNQLLPIQSTALISLGGLVGSILLIWIKGIGFALPQTQSGWMSAMGLALIATLLPNLLLSLGAARAGPLRTAIAGTFELPVTLCLGWAVIAEPVQLNQVGGSILIILALALSVHATREKAELPD</sequence>